<accession>A0A1I6XQ87</accession>
<sequence>MPFASTLNGDFGKTEPQLFSYNAVICSTNIRHTMTDLITRPRRLRKSPALRAMFEETTLSKNDLVLPIFVEEELDDYKAIEAMPGVMRIPEKYLAREIERIAKAGIRSVMTFGISHHTDDTGSDTWREDGLVARMSRICKETVPEMIVMSDTCFCEYTSHGHCGVLCDHGVDNDATLINLGKQAVVAAAAGADFIAPSAAMDGQVQAIRQALDAAGFTDTAIMSYSTKFASSFYGPFREAAGTALKGDRKTYQMNPMNRREAIRESLIDQAEGADCLMVKPAGAYLDILRDIRERTELPLGAYQVSGEYAMIKFAALAGAIDEDKVVLESLGAIKRAGADLIFSYFALDLAERGIL</sequence>
<dbReference type="SUPFAM" id="SSF51569">
    <property type="entry name" value="Aldolase"/>
    <property type="match status" value="1"/>
</dbReference>
<feature type="active site" description="Schiff-base intermediate with substrate" evidence="9">
    <location>
        <position position="280"/>
    </location>
</feature>
<dbReference type="PRINTS" id="PR00144">
    <property type="entry name" value="DALDHYDRTASE"/>
</dbReference>
<dbReference type="AlphaFoldDB" id="A0A1I6XQ87"/>
<dbReference type="NCBIfam" id="NF009923">
    <property type="entry name" value="PRK13384.1"/>
    <property type="match status" value="1"/>
</dbReference>
<comment type="subunit">
    <text evidence="13">Homooctamer.</text>
</comment>
<dbReference type="GO" id="GO:0005829">
    <property type="term" value="C:cytosol"/>
    <property type="evidence" value="ECO:0007669"/>
    <property type="project" value="TreeGrafter"/>
</dbReference>
<dbReference type="PANTHER" id="PTHR11458:SF1">
    <property type="entry name" value="DELTA-AMINOLEVULINIC ACID DEHYDRATASE"/>
    <property type="match status" value="1"/>
</dbReference>
<dbReference type="CDD" id="cd00384">
    <property type="entry name" value="ALAD_PBGS"/>
    <property type="match status" value="1"/>
</dbReference>
<dbReference type="Gene3D" id="3.20.20.70">
    <property type="entry name" value="Aldolase class I"/>
    <property type="match status" value="1"/>
</dbReference>
<keyword evidence="5" id="KW-0350">Heme biosynthesis</keyword>
<evidence type="ECO:0000256" key="5">
    <source>
        <dbReference type="ARBA" id="ARBA00023133"/>
    </source>
</evidence>
<evidence type="ECO:0000256" key="3">
    <source>
        <dbReference type="ARBA" id="ARBA00012053"/>
    </source>
</evidence>
<dbReference type="GO" id="GO:0008270">
    <property type="term" value="F:zinc ion binding"/>
    <property type="evidence" value="ECO:0007669"/>
    <property type="project" value="TreeGrafter"/>
</dbReference>
<dbReference type="UniPathway" id="UPA00251">
    <property type="reaction ID" value="UER00318"/>
</dbReference>
<keyword evidence="11" id="KW-0862">Zinc</keyword>
<feature type="active site" description="Schiff-base intermediate with substrate" evidence="9">
    <location>
        <position position="228"/>
    </location>
</feature>
<evidence type="ECO:0000256" key="7">
    <source>
        <dbReference type="ARBA" id="ARBA00023244"/>
    </source>
</evidence>
<keyword evidence="6 13" id="KW-0456">Lyase</keyword>
<dbReference type="PROSITE" id="PS00169">
    <property type="entry name" value="D_ALA_DEHYDRATASE"/>
    <property type="match status" value="1"/>
</dbReference>
<evidence type="ECO:0000256" key="14">
    <source>
        <dbReference type="RuleBase" id="RU004161"/>
    </source>
</evidence>
<dbReference type="Pfam" id="PF00490">
    <property type="entry name" value="ALAD"/>
    <property type="match status" value="1"/>
</dbReference>
<evidence type="ECO:0000256" key="12">
    <source>
        <dbReference type="PIRSR" id="PIRSR001415-5"/>
    </source>
</evidence>
<evidence type="ECO:0000256" key="11">
    <source>
        <dbReference type="PIRSR" id="PIRSR001415-3"/>
    </source>
</evidence>
<keyword evidence="7 13" id="KW-0627">Porphyrin biosynthesis</keyword>
<comment type="pathway">
    <text evidence="1">Porphyrin-containing compound metabolism; protoporphyrin-IX biosynthesis; coproporphyrinogen-III from 5-aminolevulinate: step 1/4.</text>
</comment>
<dbReference type="EC" id="4.2.1.24" evidence="3 13"/>
<evidence type="ECO:0000256" key="8">
    <source>
        <dbReference type="ARBA" id="ARBA00047651"/>
    </source>
</evidence>
<feature type="binding site" evidence="10">
    <location>
        <position position="238"/>
    </location>
    <ligand>
        <name>5-aminolevulinate</name>
        <dbReference type="ChEBI" id="CHEBI:356416"/>
        <label>1</label>
    </ligand>
</feature>
<feature type="binding site" evidence="11">
    <location>
        <position position="153"/>
    </location>
    <ligand>
        <name>Zn(2+)</name>
        <dbReference type="ChEBI" id="CHEBI:29105"/>
        <note>catalytic</note>
    </ligand>
</feature>
<dbReference type="SMART" id="SM01004">
    <property type="entry name" value="ALAD"/>
    <property type="match status" value="1"/>
</dbReference>
<dbReference type="PIRSF" id="PIRSF001415">
    <property type="entry name" value="Porphbilin_synth"/>
    <property type="match status" value="1"/>
</dbReference>
<feature type="binding site" evidence="10">
    <location>
        <position position="249"/>
    </location>
    <ligand>
        <name>5-aminolevulinate</name>
        <dbReference type="ChEBI" id="CHEBI:356416"/>
        <label>1</label>
    </ligand>
</feature>
<comment type="similarity">
    <text evidence="2 14">Belongs to the ALAD family.</text>
</comment>
<dbReference type="PANTHER" id="PTHR11458">
    <property type="entry name" value="DELTA-AMINOLEVULINIC ACID DEHYDRATASE"/>
    <property type="match status" value="1"/>
</dbReference>
<dbReference type="GO" id="GO:0006782">
    <property type="term" value="P:protoporphyrinogen IX biosynthetic process"/>
    <property type="evidence" value="ECO:0007669"/>
    <property type="project" value="UniProtKB-UniPathway"/>
</dbReference>
<keyword evidence="12" id="KW-0460">Magnesium</keyword>
<keyword evidence="16" id="KW-1185">Reference proteome</keyword>
<evidence type="ECO:0000256" key="6">
    <source>
        <dbReference type="ARBA" id="ARBA00023239"/>
    </source>
</evidence>
<feature type="binding site" evidence="10">
    <location>
        <position position="306"/>
    </location>
    <ligand>
        <name>5-aminolevulinate</name>
        <dbReference type="ChEBI" id="CHEBI:356416"/>
        <label>2</label>
    </ligand>
</feature>
<dbReference type="Proteomes" id="UP000199187">
    <property type="component" value="Unassembled WGS sequence"/>
</dbReference>
<dbReference type="FunFam" id="3.20.20.70:FF:000019">
    <property type="entry name" value="Delta-aminolevulinic acid dehydratase"/>
    <property type="match status" value="1"/>
</dbReference>
<evidence type="ECO:0000313" key="16">
    <source>
        <dbReference type="Proteomes" id="UP000199187"/>
    </source>
</evidence>
<evidence type="ECO:0000256" key="2">
    <source>
        <dbReference type="ARBA" id="ARBA00008055"/>
    </source>
</evidence>
<keyword evidence="11" id="KW-0479">Metal-binding</keyword>
<dbReference type="InterPro" id="IPR013785">
    <property type="entry name" value="Aldolase_TIM"/>
</dbReference>
<dbReference type="GO" id="GO:0004655">
    <property type="term" value="F:porphobilinogen synthase activity"/>
    <property type="evidence" value="ECO:0007669"/>
    <property type="project" value="UniProtKB-EC"/>
</dbReference>
<feature type="binding site" evidence="10">
    <location>
        <position position="345"/>
    </location>
    <ligand>
        <name>5-aminolevulinate</name>
        <dbReference type="ChEBI" id="CHEBI:356416"/>
        <label>2</label>
    </ligand>
</feature>
<organism evidence="15 16">
    <name type="scientific">Kosakonia arachidis</name>
    <dbReference type="NCBI Taxonomy" id="551989"/>
    <lineage>
        <taxon>Bacteria</taxon>
        <taxon>Pseudomonadati</taxon>
        <taxon>Pseudomonadota</taxon>
        <taxon>Gammaproteobacteria</taxon>
        <taxon>Enterobacterales</taxon>
        <taxon>Enterobacteriaceae</taxon>
        <taxon>Kosakonia</taxon>
    </lineage>
</organism>
<dbReference type="NCBIfam" id="NF006762">
    <property type="entry name" value="PRK09283.1"/>
    <property type="match status" value="1"/>
</dbReference>
<comment type="catalytic activity">
    <reaction evidence="8 13">
        <text>2 5-aminolevulinate = porphobilinogen + 2 H2O + H(+)</text>
        <dbReference type="Rhea" id="RHEA:24064"/>
        <dbReference type="ChEBI" id="CHEBI:15377"/>
        <dbReference type="ChEBI" id="CHEBI:15378"/>
        <dbReference type="ChEBI" id="CHEBI:58126"/>
        <dbReference type="ChEBI" id="CHEBI:356416"/>
        <dbReference type="EC" id="4.2.1.24"/>
    </reaction>
</comment>
<proteinExistence type="inferred from homology"/>
<evidence type="ECO:0000256" key="4">
    <source>
        <dbReference type="ARBA" id="ARBA00020771"/>
    </source>
</evidence>
<evidence type="ECO:0000256" key="9">
    <source>
        <dbReference type="PIRSR" id="PIRSR001415-1"/>
    </source>
</evidence>
<dbReference type="InterPro" id="IPR001731">
    <property type="entry name" value="ALAD"/>
</dbReference>
<evidence type="ECO:0000256" key="10">
    <source>
        <dbReference type="PIRSR" id="PIRSR001415-2"/>
    </source>
</evidence>
<feature type="binding site" evidence="11">
    <location>
        <position position="163"/>
    </location>
    <ligand>
        <name>Zn(2+)</name>
        <dbReference type="ChEBI" id="CHEBI:29105"/>
        <note>catalytic</note>
    </ligand>
</feature>
<reference evidence="16" key="1">
    <citation type="submission" date="2016-10" db="EMBL/GenBank/DDBJ databases">
        <authorList>
            <person name="Varghese N."/>
            <person name="Submissions S."/>
        </authorList>
    </citation>
    <scope>NUCLEOTIDE SEQUENCE [LARGE SCALE GENOMIC DNA]</scope>
    <source>
        <strain evidence="16">Ah-143</strain>
    </source>
</reference>
<evidence type="ECO:0000313" key="15">
    <source>
        <dbReference type="EMBL" id="SFT40257.1"/>
    </source>
</evidence>
<evidence type="ECO:0000256" key="1">
    <source>
        <dbReference type="ARBA" id="ARBA00004694"/>
    </source>
</evidence>
<name>A0A1I6XQ87_9ENTR</name>
<feature type="binding site" evidence="11">
    <location>
        <position position="155"/>
    </location>
    <ligand>
        <name>Zn(2+)</name>
        <dbReference type="ChEBI" id="CHEBI:29105"/>
        <note>catalytic</note>
    </ligand>
</feature>
<feature type="binding site" evidence="12">
    <location>
        <position position="265"/>
    </location>
    <ligand>
        <name>Mg(2+)</name>
        <dbReference type="ChEBI" id="CHEBI:18420"/>
    </ligand>
</feature>
<dbReference type="InterPro" id="IPR030656">
    <property type="entry name" value="ALAD_AS"/>
</dbReference>
<evidence type="ECO:0000256" key="13">
    <source>
        <dbReference type="RuleBase" id="RU000515"/>
    </source>
</evidence>
<protein>
    <recommendedName>
        <fullName evidence="4 13">Delta-aminolevulinic acid dehydratase</fullName>
        <ecNumber evidence="3 13">4.2.1.24</ecNumber>
    </recommendedName>
</protein>
<gene>
    <name evidence="15" type="ORF">SAMN05192562_101118</name>
</gene>
<dbReference type="EMBL" id="FPAU01000001">
    <property type="protein sequence ID" value="SFT40257.1"/>
    <property type="molecule type" value="Genomic_DNA"/>
</dbReference>